<accession>A0ABV9EAC6</accession>
<keyword evidence="3" id="KW-1185">Reference proteome</keyword>
<dbReference type="PRINTS" id="PR00598">
    <property type="entry name" value="HTHMARR"/>
</dbReference>
<evidence type="ECO:0000313" key="2">
    <source>
        <dbReference type="EMBL" id="MFC4585219.1"/>
    </source>
</evidence>
<dbReference type="InterPro" id="IPR039422">
    <property type="entry name" value="MarR/SlyA-like"/>
</dbReference>
<feature type="domain" description="HTH marR-type" evidence="1">
    <location>
        <begin position="5"/>
        <end position="144"/>
    </location>
</feature>
<comment type="caution">
    <text evidence="2">The sequence shown here is derived from an EMBL/GenBank/DDBJ whole genome shotgun (WGS) entry which is preliminary data.</text>
</comment>
<dbReference type="SUPFAM" id="SSF46785">
    <property type="entry name" value="Winged helix' DNA-binding domain"/>
    <property type="match status" value="1"/>
</dbReference>
<dbReference type="RefSeq" id="WP_262850552.1">
    <property type="nucleotide sequence ID" value="NZ_JANZYP010000109.1"/>
</dbReference>
<dbReference type="PANTHER" id="PTHR33164">
    <property type="entry name" value="TRANSCRIPTIONAL REGULATOR, MARR FAMILY"/>
    <property type="match status" value="1"/>
</dbReference>
<dbReference type="Pfam" id="PF12802">
    <property type="entry name" value="MarR_2"/>
    <property type="match status" value="1"/>
</dbReference>
<dbReference type="Gene3D" id="1.10.10.10">
    <property type="entry name" value="Winged helix-like DNA-binding domain superfamily/Winged helix DNA-binding domain"/>
    <property type="match status" value="1"/>
</dbReference>
<proteinExistence type="predicted"/>
<dbReference type="Proteomes" id="UP001595891">
    <property type="component" value="Unassembled WGS sequence"/>
</dbReference>
<gene>
    <name evidence="2" type="ORF">ACFO8L_04005</name>
</gene>
<dbReference type="InterPro" id="IPR036390">
    <property type="entry name" value="WH_DNA-bd_sf"/>
</dbReference>
<dbReference type="PROSITE" id="PS50995">
    <property type="entry name" value="HTH_MARR_2"/>
    <property type="match status" value="1"/>
</dbReference>
<dbReference type="PANTHER" id="PTHR33164:SF99">
    <property type="entry name" value="MARR FAMILY REGULATORY PROTEIN"/>
    <property type="match status" value="1"/>
</dbReference>
<protein>
    <submittedName>
        <fullName evidence="2">MarR family winged helix-turn-helix transcriptional regulator</fullName>
    </submittedName>
</protein>
<name>A0ABV9EAC6_9ACTN</name>
<organism evidence="2 3">
    <name type="scientific">Sphaerisporangium corydalis</name>
    <dbReference type="NCBI Taxonomy" id="1441875"/>
    <lineage>
        <taxon>Bacteria</taxon>
        <taxon>Bacillati</taxon>
        <taxon>Actinomycetota</taxon>
        <taxon>Actinomycetes</taxon>
        <taxon>Streptosporangiales</taxon>
        <taxon>Streptosporangiaceae</taxon>
        <taxon>Sphaerisporangium</taxon>
    </lineage>
</organism>
<reference evidence="3" key="1">
    <citation type="journal article" date="2019" name="Int. J. Syst. Evol. Microbiol.">
        <title>The Global Catalogue of Microorganisms (GCM) 10K type strain sequencing project: providing services to taxonomists for standard genome sequencing and annotation.</title>
        <authorList>
            <consortium name="The Broad Institute Genomics Platform"/>
            <consortium name="The Broad Institute Genome Sequencing Center for Infectious Disease"/>
            <person name="Wu L."/>
            <person name="Ma J."/>
        </authorList>
    </citation>
    <scope>NUCLEOTIDE SEQUENCE [LARGE SCALE GENOMIC DNA]</scope>
    <source>
        <strain evidence="3">CCUG 49560</strain>
    </source>
</reference>
<dbReference type="SMART" id="SM00347">
    <property type="entry name" value="HTH_MARR"/>
    <property type="match status" value="1"/>
</dbReference>
<dbReference type="InterPro" id="IPR000835">
    <property type="entry name" value="HTH_MarR-typ"/>
</dbReference>
<dbReference type="InterPro" id="IPR036388">
    <property type="entry name" value="WH-like_DNA-bd_sf"/>
</dbReference>
<dbReference type="EMBL" id="JBHSFN010000002">
    <property type="protein sequence ID" value="MFC4585219.1"/>
    <property type="molecule type" value="Genomic_DNA"/>
</dbReference>
<evidence type="ECO:0000313" key="3">
    <source>
        <dbReference type="Proteomes" id="UP001595891"/>
    </source>
</evidence>
<sequence length="154" mass="17007">MSVEEIQAAQTMDRLGLLLAHHGTVAQVRVRHALGVTGFGARHAVTLMHLAESGPMGQQALIEALGVDPSVLVTVLNDLERDGLAERRRDPADRRRHIVEMTEAGAGALTRVHDALTEVERELFGDLDQDEIEHLHRLLSRVRTTPEEQACTEE</sequence>
<evidence type="ECO:0000259" key="1">
    <source>
        <dbReference type="PROSITE" id="PS50995"/>
    </source>
</evidence>